<proteinExistence type="predicted"/>
<feature type="compositionally biased region" description="Pro residues" evidence="1">
    <location>
        <begin position="237"/>
        <end position="256"/>
    </location>
</feature>
<dbReference type="InterPro" id="IPR053807">
    <property type="entry name" value="LppM"/>
</dbReference>
<feature type="compositionally biased region" description="Polar residues" evidence="1">
    <location>
        <begin position="281"/>
        <end position="291"/>
    </location>
</feature>
<keyword evidence="2" id="KW-0472">Membrane</keyword>
<feature type="signal peptide" evidence="3">
    <location>
        <begin position="1"/>
        <end position="32"/>
    </location>
</feature>
<feature type="region of interest" description="Disordered" evidence="1">
    <location>
        <begin position="227"/>
        <end position="291"/>
    </location>
</feature>
<evidence type="ECO:0000256" key="2">
    <source>
        <dbReference type="SAM" id="Phobius"/>
    </source>
</evidence>
<feature type="chain" id="PRO_5039502429" description="LppM domain-containing protein" evidence="3">
    <location>
        <begin position="33"/>
        <end position="291"/>
    </location>
</feature>
<dbReference type="Proteomes" id="UP000187035">
    <property type="component" value="Unassembled WGS sequence"/>
</dbReference>
<dbReference type="EMBL" id="MSRR01000013">
    <property type="protein sequence ID" value="OMG35815.1"/>
    <property type="molecule type" value="Genomic_DNA"/>
</dbReference>
<feature type="region of interest" description="Disordered" evidence="1">
    <location>
        <begin position="69"/>
        <end position="105"/>
    </location>
</feature>
<dbReference type="AlphaFoldDB" id="A0A854EFM6"/>
<reference evidence="5 6" key="1">
    <citation type="submission" date="2016-12" db="EMBL/GenBank/DDBJ databases">
        <title>Genomic comparison of strains in the 'Actinomyces naeslundii' group.</title>
        <authorList>
            <person name="Mughal S.R."/>
            <person name="Do T."/>
            <person name="Gilbert S.C."/>
            <person name="Witherden E.A."/>
            <person name="Didelot X."/>
            <person name="Beighton D."/>
        </authorList>
    </citation>
    <scope>NUCLEOTIDE SEQUENCE [LARGE SCALE GENOMIC DNA]</scope>
    <source>
        <strain evidence="5 6">NCTC 10301</strain>
    </source>
</reference>
<keyword evidence="3" id="KW-0732">Signal</keyword>
<organism evidence="5 6">
    <name type="scientific">Actinomyces naeslundii</name>
    <dbReference type="NCBI Taxonomy" id="1655"/>
    <lineage>
        <taxon>Bacteria</taxon>
        <taxon>Bacillati</taxon>
        <taxon>Actinomycetota</taxon>
        <taxon>Actinomycetes</taxon>
        <taxon>Actinomycetales</taxon>
        <taxon>Actinomycetaceae</taxon>
        <taxon>Actinomyces</taxon>
    </lineage>
</organism>
<feature type="compositionally biased region" description="Polar residues" evidence="1">
    <location>
        <begin position="83"/>
        <end position="99"/>
    </location>
</feature>
<keyword evidence="2" id="KW-0812">Transmembrane</keyword>
<dbReference type="RefSeq" id="WP_003780879.1">
    <property type="nucleotide sequence ID" value="NZ_CP066049.1"/>
</dbReference>
<feature type="transmembrane region" description="Helical" evidence="2">
    <location>
        <begin position="189"/>
        <end position="210"/>
    </location>
</feature>
<protein>
    <recommendedName>
        <fullName evidence="4">LppM domain-containing protein</fullName>
    </recommendedName>
</protein>
<accession>A0A854EFM6</accession>
<evidence type="ECO:0000313" key="6">
    <source>
        <dbReference type="Proteomes" id="UP000187035"/>
    </source>
</evidence>
<keyword evidence="2" id="KW-1133">Transmembrane helix</keyword>
<name>A0A854EFM6_ACTNA</name>
<gene>
    <name evidence="5" type="ORF">BKH33_07650</name>
</gene>
<dbReference type="GeneID" id="64255811"/>
<comment type="caution">
    <text evidence="5">The sequence shown here is derived from an EMBL/GenBank/DDBJ whole genome shotgun (WGS) entry which is preliminary data.</text>
</comment>
<dbReference type="Pfam" id="PF21946">
    <property type="entry name" value="LppM"/>
    <property type="match status" value="1"/>
</dbReference>
<feature type="domain" description="LppM" evidence="4">
    <location>
        <begin position="47"/>
        <end position="176"/>
    </location>
</feature>
<evidence type="ECO:0000256" key="1">
    <source>
        <dbReference type="SAM" id="MobiDB-lite"/>
    </source>
</evidence>
<evidence type="ECO:0000256" key="3">
    <source>
        <dbReference type="SAM" id="SignalP"/>
    </source>
</evidence>
<sequence length="291" mass="30254">MAATTPLRPSLRALTFIPLLASLALVSPAGNALTPASTSQDSRGSYTVDITINKDDTYDYKVAVARNEKNSSSSDDLKESCEESTGSGSLANAKATYSESGGRPTCTFTGKEKISESNDLIEHVGDEYVFDTESGDLSRADDDLDFSLSVTFPGKVTNSDGGKIDGTTVTFKEPGEYRVTGKDTPAFPWVWVILGVLVVAAAGGGAFWYLNNRKKATQQQTYQVPPTADAGYALGQPPSPAPGQAPAPGSVPPPASAPTGPDYVQQGHDSAAGPGPVVPPSDNQPGSPTTH</sequence>
<evidence type="ECO:0000313" key="5">
    <source>
        <dbReference type="EMBL" id="OMG35815.1"/>
    </source>
</evidence>
<evidence type="ECO:0000259" key="4">
    <source>
        <dbReference type="Pfam" id="PF21946"/>
    </source>
</evidence>